<dbReference type="Proteomes" id="UP000027002">
    <property type="component" value="Chromosome 2"/>
</dbReference>
<keyword evidence="1" id="KW-0732">Signal</keyword>
<dbReference type="EMBL" id="CP072754">
    <property type="protein sequence ID" value="QUC19037.1"/>
    <property type="molecule type" value="Genomic_DNA"/>
</dbReference>
<dbReference type="RefSeq" id="XP_042996710.1">
    <property type="nucleotide sequence ID" value="XM_043140776.1"/>
</dbReference>
<evidence type="ECO:0000313" key="2">
    <source>
        <dbReference type="EMBL" id="QUC19037.1"/>
    </source>
</evidence>
<name>A0A8E5MGL6_USTVR</name>
<proteinExistence type="predicted"/>
<sequence>MVGAAKFLTAGLALAAPVARAAGFYPQGTWAQRCERRQVGCEDCRRNIIDAQKIFTPGAGKYFIKDSCEALVACTCAWNGYKGGKCRTDSTAVEICKDLAKMRPFCAAQGITVGEAKFCT</sequence>
<gene>
    <name evidence="2" type="ORF">UV8b_03278</name>
</gene>
<organism evidence="2 3">
    <name type="scientific">Ustilaginoidea virens</name>
    <name type="common">Rice false smut fungus</name>
    <name type="synonym">Villosiclava virens</name>
    <dbReference type="NCBI Taxonomy" id="1159556"/>
    <lineage>
        <taxon>Eukaryota</taxon>
        <taxon>Fungi</taxon>
        <taxon>Dikarya</taxon>
        <taxon>Ascomycota</taxon>
        <taxon>Pezizomycotina</taxon>
        <taxon>Sordariomycetes</taxon>
        <taxon>Hypocreomycetidae</taxon>
        <taxon>Hypocreales</taxon>
        <taxon>Clavicipitaceae</taxon>
        <taxon>Ustilaginoidea</taxon>
    </lineage>
</organism>
<evidence type="ECO:0000313" key="3">
    <source>
        <dbReference type="Proteomes" id="UP000027002"/>
    </source>
</evidence>
<feature type="chain" id="PRO_5034239254" evidence="1">
    <location>
        <begin position="24"/>
        <end position="120"/>
    </location>
</feature>
<protein>
    <submittedName>
        <fullName evidence="2">Uncharacterized protein</fullName>
    </submittedName>
</protein>
<dbReference type="GeneID" id="66064056"/>
<reference evidence="2" key="1">
    <citation type="submission" date="2020-03" db="EMBL/GenBank/DDBJ databases">
        <title>A mixture of massive structural variations and highly conserved coding sequences in Ustilaginoidea virens genome.</title>
        <authorList>
            <person name="Zhang K."/>
            <person name="Zhao Z."/>
            <person name="Zhang Z."/>
            <person name="Li Y."/>
            <person name="Hsiang T."/>
            <person name="Sun W."/>
        </authorList>
    </citation>
    <scope>NUCLEOTIDE SEQUENCE</scope>
    <source>
        <strain evidence="2">UV-8b</strain>
    </source>
</reference>
<feature type="signal peptide" evidence="1">
    <location>
        <begin position="1"/>
        <end position="23"/>
    </location>
</feature>
<dbReference type="KEGG" id="uvi:66064056"/>
<dbReference type="AlphaFoldDB" id="A0A8E5MGL6"/>
<keyword evidence="3" id="KW-1185">Reference proteome</keyword>
<accession>A0A8E5MGL6</accession>
<evidence type="ECO:0000256" key="1">
    <source>
        <dbReference type="SAM" id="SignalP"/>
    </source>
</evidence>